<proteinExistence type="predicted"/>
<dbReference type="KEGG" id="fvr:FVEG_06604"/>
<keyword evidence="2" id="KW-1185">Reference proteome</keyword>
<protein>
    <submittedName>
        <fullName evidence="1">Uncharacterized protein</fullName>
    </submittedName>
</protein>
<dbReference type="GeneID" id="30064484"/>
<dbReference type="Proteomes" id="UP000009096">
    <property type="component" value="Chromosome 7"/>
</dbReference>
<dbReference type="EMBL" id="DS022249">
    <property type="protein sequence ID" value="EWG45976.1"/>
    <property type="molecule type" value="Genomic_DNA"/>
</dbReference>
<name>W7M4R2_GIBM7</name>
<evidence type="ECO:0000313" key="2">
    <source>
        <dbReference type="Proteomes" id="UP000009096"/>
    </source>
</evidence>
<evidence type="ECO:0000313" key="1">
    <source>
        <dbReference type="EMBL" id="EWG45976.1"/>
    </source>
</evidence>
<sequence length="178" mass="20155">MAINRGWDTAQWDLGRTMLTTTLLWLEATICGPDLRSKCLADRIWCVASGRHSRGSLFVARHRCLPELELLQNRVSFEWDLQLQDVKRQVDTVYDLLPSATPNLLFRCPGREILELGAGDKALMMSPHISVLLSQYRLASFNNSHVPAFVYDAPWGRFLAALEDSLAFIAGLYPQYSN</sequence>
<dbReference type="AlphaFoldDB" id="W7M4R2"/>
<reference evidence="1 2" key="1">
    <citation type="journal article" date="2010" name="Nature">
        <title>Comparative genomics reveals mobile pathogenicity chromosomes in Fusarium.</title>
        <authorList>
            <person name="Ma L.J."/>
            <person name="van der Does H.C."/>
            <person name="Borkovich K.A."/>
            <person name="Coleman J.J."/>
            <person name="Daboussi M.J."/>
            <person name="Di Pietro A."/>
            <person name="Dufresne M."/>
            <person name="Freitag M."/>
            <person name="Grabherr M."/>
            <person name="Henrissat B."/>
            <person name="Houterman P.M."/>
            <person name="Kang S."/>
            <person name="Shim W.B."/>
            <person name="Woloshuk C."/>
            <person name="Xie X."/>
            <person name="Xu J.R."/>
            <person name="Antoniw J."/>
            <person name="Baker S.E."/>
            <person name="Bluhm B.H."/>
            <person name="Breakspear A."/>
            <person name="Brown D.W."/>
            <person name="Butchko R.A."/>
            <person name="Chapman S."/>
            <person name="Coulson R."/>
            <person name="Coutinho P.M."/>
            <person name="Danchin E.G."/>
            <person name="Diener A."/>
            <person name="Gale L.R."/>
            <person name="Gardiner D.M."/>
            <person name="Goff S."/>
            <person name="Hammond-Kosack K.E."/>
            <person name="Hilburn K."/>
            <person name="Hua-Van A."/>
            <person name="Jonkers W."/>
            <person name="Kazan K."/>
            <person name="Kodira C.D."/>
            <person name="Koehrsen M."/>
            <person name="Kumar L."/>
            <person name="Lee Y.H."/>
            <person name="Li L."/>
            <person name="Manners J.M."/>
            <person name="Miranda-Saavedra D."/>
            <person name="Mukherjee M."/>
            <person name="Park G."/>
            <person name="Park J."/>
            <person name="Park S.Y."/>
            <person name="Proctor R.H."/>
            <person name="Regev A."/>
            <person name="Ruiz-Roldan M.C."/>
            <person name="Sain D."/>
            <person name="Sakthikumar S."/>
            <person name="Sykes S."/>
            <person name="Schwartz D.C."/>
            <person name="Turgeon B.G."/>
            <person name="Wapinski I."/>
            <person name="Yoder O."/>
            <person name="Young S."/>
            <person name="Zeng Q."/>
            <person name="Zhou S."/>
            <person name="Galagan J."/>
            <person name="Cuomo C.A."/>
            <person name="Kistler H.C."/>
            <person name="Rep M."/>
        </authorList>
    </citation>
    <scope>NUCLEOTIDE SEQUENCE [LARGE SCALE GENOMIC DNA]</scope>
    <source>
        <strain evidence="2">M3125 / FGSC 7600</strain>
    </source>
</reference>
<dbReference type="RefSeq" id="XP_018752167.1">
    <property type="nucleotide sequence ID" value="XM_018894987.1"/>
</dbReference>
<organism evidence="1 2">
    <name type="scientific">Gibberella moniliformis (strain M3125 / FGSC 7600)</name>
    <name type="common">Maize ear and stalk rot fungus</name>
    <name type="synonym">Fusarium verticillioides</name>
    <dbReference type="NCBI Taxonomy" id="334819"/>
    <lineage>
        <taxon>Eukaryota</taxon>
        <taxon>Fungi</taxon>
        <taxon>Dikarya</taxon>
        <taxon>Ascomycota</taxon>
        <taxon>Pezizomycotina</taxon>
        <taxon>Sordariomycetes</taxon>
        <taxon>Hypocreomycetidae</taxon>
        <taxon>Hypocreales</taxon>
        <taxon>Nectriaceae</taxon>
        <taxon>Fusarium</taxon>
        <taxon>Fusarium fujikuroi species complex</taxon>
    </lineage>
</organism>
<accession>W7M4R2</accession>
<dbReference type="VEuPathDB" id="FungiDB:FVEG_06604"/>
<dbReference type="EMBL" id="CM000584">
    <property type="protein sequence ID" value="EWG45976.1"/>
    <property type="molecule type" value="Genomic_DNA"/>
</dbReference>
<gene>
    <name evidence="1" type="ORF">FVEG_06604</name>
</gene>